<reference evidence="5 6" key="1">
    <citation type="submission" date="2019-07" db="EMBL/GenBank/DDBJ databases">
        <title>Tepidimonas thermarum AA-1 draft genome.</title>
        <authorList>
            <person name="Da Costa M.S."/>
            <person name="Froufe H.J.C."/>
            <person name="Egas C."/>
            <person name="Albuquerque L."/>
        </authorList>
    </citation>
    <scope>NUCLEOTIDE SEQUENCE [LARGE SCALE GENOMIC DNA]</scope>
    <source>
        <strain evidence="5 6">AA-1</strain>
    </source>
</reference>
<evidence type="ECO:0000313" key="6">
    <source>
        <dbReference type="Proteomes" id="UP000318542"/>
    </source>
</evidence>
<evidence type="ECO:0000256" key="1">
    <source>
        <dbReference type="ARBA" id="ARBA00023015"/>
    </source>
</evidence>
<keyword evidence="1" id="KW-0805">Transcription regulation</keyword>
<dbReference type="PANTHER" id="PTHR30154:SF53">
    <property type="entry name" value="HTH-TYPE TRANSCRIPTIONAL REGULATOR LRPC"/>
    <property type="match status" value="1"/>
</dbReference>
<dbReference type="RefSeq" id="WP_185975020.1">
    <property type="nucleotide sequence ID" value="NZ_VJOL01000018.1"/>
</dbReference>
<dbReference type="Gene3D" id="1.10.10.10">
    <property type="entry name" value="Winged helix-like DNA-binding domain superfamily/Winged helix DNA-binding domain"/>
    <property type="match status" value="1"/>
</dbReference>
<dbReference type="InterPro" id="IPR036388">
    <property type="entry name" value="WH-like_DNA-bd_sf"/>
</dbReference>
<dbReference type="AlphaFoldDB" id="A0A554X283"/>
<accession>A0A554X283</accession>
<dbReference type="PRINTS" id="PR00033">
    <property type="entry name" value="HTHASNC"/>
</dbReference>
<sequence length="164" mass="18329">MQANIQLDDIDIGILTALSADSRRSYADVASEVGLSTAAVHERVRKMVERGVIERFSLRIDPQRLGLHFTAFVAIRNDGGIHCRDVAPRLREMPEVLELHSVAGEYDFIAKIRTTHARALEDVLYQIKAIPGVARTTSTVVLNTEFEDRPLRWWPRPPTPCAGG</sequence>
<keyword evidence="6" id="KW-1185">Reference proteome</keyword>
<name>A0A554X283_9BURK</name>
<dbReference type="InterPro" id="IPR019885">
    <property type="entry name" value="Tscrpt_reg_HTH_AsnC-type_CS"/>
</dbReference>
<evidence type="ECO:0000256" key="3">
    <source>
        <dbReference type="ARBA" id="ARBA00023163"/>
    </source>
</evidence>
<keyword evidence="2" id="KW-0238">DNA-binding</keyword>
<keyword evidence="3" id="KW-0804">Transcription</keyword>
<dbReference type="SUPFAM" id="SSF54909">
    <property type="entry name" value="Dimeric alpha+beta barrel"/>
    <property type="match status" value="1"/>
</dbReference>
<dbReference type="InterPro" id="IPR000485">
    <property type="entry name" value="AsnC-type_HTH_dom"/>
</dbReference>
<dbReference type="Gene3D" id="3.30.70.920">
    <property type="match status" value="1"/>
</dbReference>
<dbReference type="InterPro" id="IPR011991">
    <property type="entry name" value="ArsR-like_HTH"/>
</dbReference>
<gene>
    <name evidence="5" type="primary">asnC_2</name>
    <name evidence="5" type="ORF">Tther_01239</name>
</gene>
<dbReference type="EMBL" id="VJOL01000018">
    <property type="protein sequence ID" value="TSE29961.1"/>
    <property type="molecule type" value="Genomic_DNA"/>
</dbReference>
<protein>
    <submittedName>
        <fullName evidence="5">Regulatory protein AsnC</fullName>
    </submittedName>
</protein>
<dbReference type="PROSITE" id="PS50956">
    <property type="entry name" value="HTH_ASNC_2"/>
    <property type="match status" value="1"/>
</dbReference>
<evidence type="ECO:0000259" key="4">
    <source>
        <dbReference type="PROSITE" id="PS50956"/>
    </source>
</evidence>
<evidence type="ECO:0000313" key="5">
    <source>
        <dbReference type="EMBL" id="TSE29961.1"/>
    </source>
</evidence>
<dbReference type="InterPro" id="IPR019887">
    <property type="entry name" value="Tscrpt_reg_AsnC/Lrp_C"/>
</dbReference>
<dbReference type="GO" id="GO:0043200">
    <property type="term" value="P:response to amino acid"/>
    <property type="evidence" value="ECO:0007669"/>
    <property type="project" value="TreeGrafter"/>
</dbReference>
<dbReference type="GO" id="GO:0005829">
    <property type="term" value="C:cytosol"/>
    <property type="evidence" value="ECO:0007669"/>
    <property type="project" value="TreeGrafter"/>
</dbReference>
<dbReference type="SMART" id="SM00344">
    <property type="entry name" value="HTH_ASNC"/>
    <property type="match status" value="1"/>
</dbReference>
<dbReference type="CDD" id="cd00090">
    <property type="entry name" value="HTH_ARSR"/>
    <property type="match status" value="1"/>
</dbReference>
<organism evidence="5 6">
    <name type="scientific">Tepidimonas thermarum</name>
    <dbReference type="NCBI Taxonomy" id="335431"/>
    <lineage>
        <taxon>Bacteria</taxon>
        <taxon>Pseudomonadati</taxon>
        <taxon>Pseudomonadota</taxon>
        <taxon>Betaproteobacteria</taxon>
        <taxon>Burkholderiales</taxon>
        <taxon>Tepidimonas</taxon>
    </lineage>
</organism>
<dbReference type="Pfam" id="PF13404">
    <property type="entry name" value="HTH_AsnC-type"/>
    <property type="match status" value="1"/>
</dbReference>
<dbReference type="InterPro" id="IPR036390">
    <property type="entry name" value="WH_DNA-bd_sf"/>
</dbReference>
<proteinExistence type="predicted"/>
<dbReference type="SUPFAM" id="SSF46785">
    <property type="entry name" value="Winged helix' DNA-binding domain"/>
    <property type="match status" value="1"/>
</dbReference>
<dbReference type="InterPro" id="IPR019888">
    <property type="entry name" value="Tscrpt_reg_AsnC-like"/>
</dbReference>
<dbReference type="PANTHER" id="PTHR30154">
    <property type="entry name" value="LEUCINE-RESPONSIVE REGULATORY PROTEIN"/>
    <property type="match status" value="1"/>
</dbReference>
<dbReference type="PROSITE" id="PS00519">
    <property type="entry name" value="HTH_ASNC_1"/>
    <property type="match status" value="1"/>
</dbReference>
<dbReference type="Pfam" id="PF01037">
    <property type="entry name" value="AsnC_trans_reg"/>
    <property type="match status" value="1"/>
</dbReference>
<feature type="domain" description="HTH asnC-type" evidence="4">
    <location>
        <begin position="7"/>
        <end position="68"/>
    </location>
</feature>
<comment type="caution">
    <text evidence="5">The sequence shown here is derived from an EMBL/GenBank/DDBJ whole genome shotgun (WGS) entry which is preliminary data.</text>
</comment>
<evidence type="ECO:0000256" key="2">
    <source>
        <dbReference type="ARBA" id="ARBA00023125"/>
    </source>
</evidence>
<dbReference type="Proteomes" id="UP000318542">
    <property type="component" value="Unassembled WGS sequence"/>
</dbReference>
<dbReference type="GO" id="GO:0006355">
    <property type="term" value="P:regulation of DNA-templated transcription"/>
    <property type="evidence" value="ECO:0007669"/>
    <property type="project" value="UniProtKB-ARBA"/>
</dbReference>
<dbReference type="InterPro" id="IPR011008">
    <property type="entry name" value="Dimeric_a/b-barrel"/>
</dbReference>
<dbReference type="GO" id="GO:0043565">
    <property type="term" value="F:sequence-specific DNA binding"/>
    <property type="evidence" value="ECO:0007669"/>
    <property type="project" value="InterPro"/>
</dbReference>